<name>A0A200PN04_MACCD</name>
<reference evidence="1 2" key="1">
    <citation type="journal article" date="2017" name="Mol. Plant">
        <title>The Genome of Medicinal Plant Macleaya cordata Provides New Insights into Benzylisoquinoline Alkaloids Metabolism.</title>
        <authorList>
            <person name="Liu X."/>
            <person name="Liu Y."/>
            <person name="Huang P."/>
            <person name="Ma Y."/>
            <person name="Qing Z."/>
            <person name="Tang Q."/>
            <person name="Cao H."/>
            <person name="Cheng P."/>
            <person name="Zheng Y."/>
            <person name="Yuan Z."/>
            <person name="Zhou Y."/>
            <person name="Liu J."/>
            <person name="Tang Z."/>
            <person name="Zhuo Y."/>
            <person name="Zhang Y."/>
            <person name="Yu L."/>
            <person name="Huang J."/>
            <person name="Yang P."/>
            <person name="Peng Q."/>
            <person name="Zhang J."/>
            <person name="Jiang W."/>
            <person name="Zhang Z."/>
            <person name="Lin K."/>
            <person name="Ro D.K."/>
            <person name="Chen X."/>
            <person name="Xiong X."/>
            <person name="Shang Y."/>
            <person name="Huang S."/>
            <person name="Zeng J."/>
        </authorList>
    </citation>
    <scope>NUCLEOTIDE SEQUENCE [LARGE SCALE GENOMIC DNA]</scope>
    <source>
        <strain evidence="2">cv. BLH2017</strain>
        <tissue evidence="1">Root</tissue>
    </source>
</reference>
<evidence type="ECO:0000313" key="1">
    <source>
        <dbReference type="EMBL" id="OUZ99580.1"/>
    </source>
</evidence>
<evidence type="ECO:0000313" key="2">
    <source>
        <dbReference type="Proteomes" id="UP000195402"/>
    </source>
</evidence>
<accession>A0A200PN04</accession>
<dbReference type="AlphaFoldDB" id="A0A200PN04"/>
<dbReference type="EMBL" id="MVGT01004398">
    <property type="protein sequence ID" value="OUZ99580.1"/>
    <property type="molecule type" value="Genomic_DNA"/>
</dbReference>
<dbReference type="STRING" id="56857.A0A200PN04"/>
<sequence length="97" mass="10281">MLELSTLLDSSSLPLSRCPNFSPVSNHCDSTDSLYPKSVESKDLDEENDWCCSWNQRLRFPIVRKGGICAGKNGVGIKISGGSCEGLGGEEGGIGSS</sequence>
<dbReference type="InParanoid" id="A0A200PN04"/>
<comment type="caution">
    <text evidence="1">The sequence shown here is derived from an EMBL/GenBank/DDBJ whole genome shotgun (WGS) entry which is preliminary data.</text>
</comment>
<organism evidence="1 2">
    <name type="scientific">Macleaya cordata</name>
    <name type="common">Five-seeded plume-poppy</name>
    <name type="synonym">Bocconia cordata</name>
    <dbReference type="NCBI Taxonomy" id="56857"/>
    <lineage>
        <taxon>Eukaryota</taxon>
        <taxon>Viridiplantae</taxon>
        <taxon>Streptophyta</taxon>
        <taxon>Embryophyta</taxon>
        <taxon>Tracheophyta</taxon>
        <taxon>Spermatophyta</taxon>
        <taxon>Magnoliopsida</taxon>
        <taxon>Ranunculales</taxon>
        <taxon>Papaveraceae</taxon>
        <taxon>Papaveroideae</taxon>
        <taxon>Macleaya</taxon>
    </lineage>
</organism>
<protein>
    <submittedName>
        <fullName evidence="1">Uncharacterized protein</fullName>
    </submittedName>
</protein>
<proteinExistence type="predicted"/>
<gene>
    <name evidence="1" type="ORF">BVC80_7917g5</name>
</gene>
<dbReference type="Proteomes" id="UP000195402">
    <property type="component" value="Unassembled WGS sequence"/>
</dbReference>
<keyword evidence="2" id="KW-1185">Reference proteome</keyword>